<gene>
    <name evidence="2" type="ORF">BOLC7T42715H</name>
</gene>
<accession>A0A3P6EU38</accession>
<dbReference type="GO" id="GO:0004523">
    <property type="term" value="F:RNA-DNA hybrid ribonuclease activity"/>
    <property type="evidence" value="ECO:0007669"/>
    <property type="project" value="InterPro"/>
</dbReference>
<dbReference type="Gene3D" id="3.30.420.10">
    <property type="entry name" value="Ribonuclease H-like superfamily/Ribonuclease H"/>
    <property type="match status" value="1"/>
</dbReference>
<dbReference type="InterPro" id="IPR012337">
    <property type="entry name" value="RNaseH-like_sf"/>
</dbReference>
<organism evidence="2">
    <name type="scientific">Brassica oleracea</name>
    <name type="common">Wild cabbage</name>
    <dbReference type="NCBI Taxonomy" id="3712"/>
    <lineage>
        <taxon>Eukaryota</taxon>
        <taxon>Viridiplantae</taxon>
        <taxon>Streptophyta</taxon>
        <taxon>Embryophyta</taxon>
        <taxon>Tracheophyta</taxon>
        <taxon>Spermatophyta</taxon>
        <taxon>Magnoliopsida</taxon>
        <taxon>eudicotyledons</taxon>
        <taxon>Gunneridae</taxon>
        <taxon>Pentapetalae</taxon>
        <taxon>rosids</taxon>
        <taxon>malvids</taxon>
        <taxon>Brassicales</taxon>
        <taxon>Brassicaceae</taxon>
        <taxon>Brassiceae</taxon>
        <taxon>Brassica</taxon>
    </lineage>
</organism>
<dbReference type="InterPro" id="IPR044730">
    <property type="entry name" value="RNase_H-like_dom_plant"/>
</dbReference>
<dbReference type="InterPro" id="IPR036397">
    <property type="entry name" value="RNaseH_sf"/>
</dbReference>
<dbReference type="SUPFAM" id="SSF53098">
    <property type="entry name" value="Ribonuclease H-like"/>
    <property type="match status" value="1"/>
</dbReference>
<dbReference type="InterPro" id="IPR002156">
    <property type="entry name" value="RNaseH_domain"/>
</dbReference>
<dbReference type="AlphaFoldDB" id="A0A3P6EU38"/>
<feature type="domain" description="RNase H type-1" evidence="1">
    <location>
        <begin position="4"/>
        <end position="94"/>
    </location>
</feature>
<dbReference type="EMBL" id="LR031876">
    <property type="protein sequence ID" value="VDD37155.1"/>
    <property type="molecule type" value="Genomic_DNA"/>
</dbReference>
<sequence length="116" mass="13195">MGARNTKASQSPLHSEIEALIWAMECMRNLIQFSVTFATDCSQLVKMVSEPNEWPTFASYLEDITILKRSFNSSEIIHIPRMQNSKAYSLARSARKQLSLVVHMDAELPVWFAESS</sequence>
<dbReference type="PANTHER" id="PTHR34146:SF3">
    <property type="entry name" value="POLYNUCLEOTIDYL TRANSFERASE, RIBONUCLEASE H-LIKE SUPERFAMILY PROTEIN"/>
    <property type="match status" value="1"/>
</dbReference>
<dbReference type="GO" id="GO:0003676">
    <property type="term" value="F:nucleic acid binding"/>
    <property type="evidence" value="ECO:0007669"/>
    <property type="project" value="InterPro"/>
</dbReference>
<name>A0A3P6EU38_BRAOL</name>
<dbReference type="PANTHER" id="PTHR34146">
    <property type="entry name" value="POLYNUCLEOTIDYL TRANSFERASE, RIBONUCLEASE H-LIKE SUPERFAMILY PROTEIN-RELATED"/>
    <property type="match status" value="1"/>
</dbReference>
<dbReference type="CDD" id="cd06222">
    <property type="entry name" value="RNase_H_like"/>
    <property type="match status" value="1"/>
</dbReference>
<evidence type="ECO:0000259" key="1">
    <source>
        <dbReference type="Pfam" id="PF13456"/>
    </source>
</evidence>
<protein>
    <recommendedName>
        <fullName evidence="1">RNase H type-1 domain-containing protein</fullName>
    </recommendedName>
</protein>
<dbReference type="Pfam" id="PF13456">
    <property type="entry name" value="RVT_3"/>
    <property type="match status" value="1"/>
</dbReference>
<evidence type="ECO:0000313" key="2">
    <source>
        <dbReference type="EMBL" id="VDD37155.1"/>
    </source>
</evidence>
<reference evidence="2" key="1">
    <citation type="submission" date="2018-11" db="EMBL/GenBank/DDBJ databases">
        <authorList>
            <consortium name="Genoscope - CEA"/>
            <person name="William W."/>
        </authorList>
    </citation>
    <scope>NUCLEOTIDE SEQUENCE</scope>
</reference>
<proteinExistence type="predicted"/>